<accession>H2ECK5</accession>
<evidence type="ECO:0000313" key="1">
    <source>
        <dbReference type="EMBL" id="AEX62128.1"/>
    </source>
</evidence>
<protein>
    <submittedName>
        <fullName evidence="1">Putative BTB_POZ domain-containing protein</fullName>
    </submittedName>
</protein>
<sequence length="62" mass="7119">MILINYTKISNDIIMIKCGSELIEIDLDNGYELRNIDIDSDVKSIIKISSGYNRLYELLPEP</sequence>
<organism evidence="1">
    <name type="scientific">Megavirus courdo7</name>
    <dbReference type="NCBI Taxonomy" id="1128135"/>
    <lineage>
        <taxon>Viruses</taxon>
        <taxon>Varidnaviria</taxon>
        <taxon>Bamfordvirae</taxon>
        <taxon>Nucleocytoviricota</taxon>
        <taxon>Megaviricetes</taxon>
        <taxon>Imitervirales</taxon>
        <taxon>Mimiviridae</taxon>
        <taxon>Megamimivirinae</taxon>
        <taxon>Megavirus</taxon>
    </lineage>
</organism>
<gene>
    <name evidence="1" type="ORF">c7_R1266</name>
</gene>
<name>H2ECK5_9VIRU</name>
<reference evidence="1" key="1">
    <citation type="submission" date="2011-10" db="EMBL/GenBank/DDBJ databases">
        <title>Provirophages and transpovirons: unique mobilome of giant viruses.</title>
        <authorList>
            <person name="Desnues C."/>
            <person name="LaScola B."/>
            <person name="Yutin N."/>
            <person name="Fournous G."/>
            <person name="Koonin E."/>
            <person name="Raoult D."/>
        </authorList>
    </citation>
    <scope>NUCLEOTIDE SEQUENCE</scope>
    <source>
        <strain evidence="1">Mv13-c7</strain>
    </source>
</reference>
<dbReference type="EMBL" id="JN885993">
    <property type="protein sequence ID" value="AEX62128.1"/>
    <property type="molecule type" value="Genomic_DNA"/>
</dbReference>
<proteinExistence type="predicted"/>